<dbReference type="PANTHER" id="PTHR34822:SF1">
    <property type="entry name" value="GRPB FAMILY PROTEIN"/>
    <property type="match status" value="1"/>
</dbReference>
<dbReference type="Proteomes" id="UP001238603">
    <property type="component" value="Unassembled WGS sequence"/>
</dbReference>
<dbReference type="Gene3D" id="3.30.460.10">
    <property type="entry name" value="Beta Polymerase, domain 2"/>
    <property type="match status" value="1"/>
</dbReference>
<reference evidence="1 2" key="1">
    <citation type="submission" date="2023-06" db="EMBL/GenBank/DDBJ databases">
        <title>Pelomonas sp. APW6 16S ribosomal RNA gene genome sequencing and assembly.</title>
        <authorList>
            <person name="Woo H."/>
        </authorList>
    </citation>
    <scope>NUCLEOTIDE SEQUENCE [LARGE SCALE GENOMIC DNA]</scope>
    <source>
        <strain evidence="1 2">APW6</strain>
    </source>
</reference>
<dbReference type="RefSeq" id="WP_285980925.1">
    <property type="nucleotide sequence ID" value="NZ_JASVDS010000001.1"/>
</dbReference>
<evidence type="ECO:0000313" key="2">
    <source>
        <dbReference type="Proteomes" id="UP001238603"/>
    </source>
</evidence>
<dbReference type="InterPro" id="IPR007344">
    <property type="entry name" value="GrpB/CoaE"/>
</dbReference>
<dbReference type="EMBL" id="JASVDS010000001">
    <property type="protein sequence ID" value="MDL5030798.1"/>
    <property type="molecule type" value="Genomic_DNA"/>
</dbReference>
<dbReference type="InterPro" id="IPR043519">
    <property type="entry name" value="NT_sf"/>
</dbReference>
<name>A0ABT7LD67_9BURK</name>
<proteinExistence type="predicted"/>
<evidence type="ECO:0000313" key="1">
    <source>
        <dbReference type="EMBL" id="MDL5030798.1"/>
    </source>
</evidence>
<gene>
    <name evidence="1" type="ORF">QRD43_02675</name>
</gene>
<dbReference type="SUPFAM" id="SSF81301">
    <property type="entry name" value="Nucleotidyltransferase"/>
    <property type="match status" value="1"/>
</dbReference>
<organism evidence="1 2">
    <name type="scientific">Roseateles subflavus</name>
    <dbReference type="NCBI Taxonomy" id="3053353"/>
    <lineage>
        <taxon>Bacteria</taxon>
        <taxon>Pseudomonadati</taxon>
        <taxon>Pseudomonadota</taxon>
        <taxon>Betaproteobacteria</taxon>
        <taxon>Burkholderiales</taxon>
        <taxon>Sphaerotilaceae</taxon>
        <taxon>Roseateles</taxon>
    </lineage>
</organism>
<keyword evidence="2" id="KW-1185">Reference proteome</keyword>
<dbReference type="PANTHER" id="PTHR34822">
    <property type="entry name" value="GRPB DOMAIN PROTEIN (AFU_ORTHOLOGUE AFUA_1G01530)"/>
    <property type="match status" value="1"/>
</dbReference>
<comment type="caution">
    <text evidence="1">The sequence shown here is derived from an EMBL/GenBank/DDBJ whole genome shotgun (WGS) entry which is preliminary data.</text>
</comment>
<accession>A0ABT7LD67</accession>
<dbReference type="Pfam" id="PF04229">
    <property type="entry name" value="GrpB"/>
    <property type="match status" value="1"/>
</dbReference>
<sequence>MKILAAADYQPALLALFDRSAAALRALLPQARVEHVGASSIPGASSKGDLDIAVIVPPEAHAQAVARLGEAGFQIKTDTLRTPALCMLLAPGDWSEGHDLALQVIASGSAFEDFLVFRDALRADPALVAAYDEVKRRHAGAGEDAYRTAKARFIESVLARSGDCL</sequence>
<protein>
    <submittedName>
        <fullName evidence="1">GrpB family protein</fullName>
    </submittedName>
</protein>